<evidence type="ECO:0000313" key="5">
    <source>
        <dbReference type="Proteomes" id="UP000189513"/>
    </source>
</evidence>
<dbReference type="Proteomes" id="UP000189513">
    <property type="component" value="Unassembled WGS sequence"/>
</dbReference>
<dbReference type="GO" id="GO:0006627">
    <property type="term" value="P:protein processing involved in protein targeting to mitochondrion"/>
    <property type="evidence" value="ECO:0007669"/>
    <property type="project" value="TreeGrafter"/>
</dbReference>
<dbReference type="EMBL" id="MPUK01000019">
    <property type="protein sequence ID" value="ONH64701.1"/>
    <property type="molecule type" value="Genomic_DNA"/>
</dbReference>
<reference evidence="4" key="3">
    <citation type="submission" date="2017-01" db="EMBL/GenBank/DDBJ databases">
        <authorList>
            <person name="Mah S.A."/>
            <person name="Swanson W.J."/>
            <person name="Moy G.W."/>
            <person name="Vacquier V.D."/>
        </authorList>
    </citation>
    <scope>NUCLEOTIDE SEQUENCE [LARGE SCALE GENOMIC DNA]</scope>
    <source>
        <strain evidence="4">65</strain>
    </source>
</reference>
<evidence type="ECO:0000313" key="4">
    <source>
        <dbReference type="EMBL" id="ONH64701.1"/>
    </source>
</evidence>
<dbReference type="PANTHER" id="PTHR11851:SF126">
    <property type="entry name" value="CYTOCHROME B-C1 COMPLEX SUBUNIT 1, MITOCHONDRIAL"/>
    <property type="match status" value="1"/>
</dbReference>
<dbReference type="SUPFAM" id="SSF63411">
    <property type="entry name" value="LuxS/MPP-like metallohydrolase"/>
    <property type="match status" value="2"/>
</dbReference>
<dbReference type="GO" id="GO:0005739">
    <property type="term" value="C:mitochondrion"/>
    <property type="evidence" value="ECO:0007669"/>
    <property type="project" value="TreeGrafter"/>
</dbReference>
<dbReference type="InterPro" id="IPR050361">
    <property type="entry name" value="MPP/UQCRC_Complex"/>
</dbReference>
<accession>A0A061AK97</accession>
<dbReference type="OMA" id="DSGLWGF"/>
<dbReference type="Pfam" id="PF00675">
    <property type="entry name" value="Peptidase_M16"/>
    <property type="match status" value="1"/>
</dbReference>
<proteinExistence type="predicted"/>
<dbReference type="InterPro" id="IPR011249">
    <property type="entry name" value="Metalloenz_LuxS/M16"/>
</dbReference>
<dbReference type="Gene3D" id="3.30.830.10">
    <property type="entry name" value="Metalloenzyme, LuxS/M16 peptidase-like"/>
    <property type="match status" value="2"/>
</dbReference>
<dbReference type="VEuPathDB" id="FungiDB:BON22_5467"/>
<reference evidence="3" key="1">
    <citation type="journal article" date="2014" name="Genome Announc.">
        <title>Genome sequence of the yeast Cyberlindnera fabianii (Hansenula fabianii).</title>
        <authorList>
            <person name="Freel K.C."/>
            <person name="Sarilar V."/>
            <person name="Neuveglise C."/>
            <person name="Devillers H."/>
            <person name="Friedrich A."/>
            <person name="Schacherer J."/>
        </authorList>
    </citation>
    <scope>NUCLEOTIDE SEQUENCE</scope>
    <source>
        <strain evidence="3">YJS4271</strain>
    </source>
</reference>
<organism evidence="3">
    <name type="scientific">Cyberlindnera fabianii</name>
    <name type="common">Yeast</name>
    <name type="synonym">Hansenula fabianii</name>
    <dbReference type="NCBI Taxonomy" id="36022"/>
    <lineage>
        <taxon>Eukaryota</taxon>
        <taxon>Fungi</taxon>
        <taxon>Dikarya</taxon>
        <taxon>Ascomycota</taxon>
        <taxon>Saccharomycotina</taxon>
        <taxon>Saccharomycetes</taxon>
        <taxon>Phaffomycetales</taxon>
        <taxon>Phaffomycetaceae</taxon>
        <taxon>Cyberlindnera</taxon>
    </lineage>
</organism>
<dbReference type="InterPro" id="IPR011765">
    <property type="entry name" value="Pept_M16_N"/>
</dbReference>
<dbReference type="GO" id="GO:0046872">
    <property type="term" value="F:metal ion binding"/>
    <property type="evidence" value="ECO:0007669"/>
    <property type="project" value="InterPro"/>
</dbReference>
<dbReference type="InterPro" id="IPR007863">
    <property type="entry name" value="Peptidase_M16_C"/>
</dbReference>
<gene>
    <name evidence="4" type="ORF">BON22_5467</name>
    <name evidence="3" type="ORF">CYFA0S_01e19768g</name>
</gene>
<protein>
    <submittedName>
        <fullName evidence="3">CYFA0S01e19768g1_1</fullName>
    </submittedName>
    <submittedName>
        <fullName evidence="4">Cytochrome b-c1 complex subunit 1, mitochondrial</fullName>
    </submittedName>
</protein>
<dbReference type="GO" id="GO:0009060">
    <property type="term" value="P:aerobic respiration"/>
    <property type="evidence" value="ECO:0007669"/>
    <property type="project" value="TreeGrafter"/>
</dbReference>
<sequence>MLSASLRSSTRRLGARSLATSHGAKTQYTTLENGITVATETNSAAKSATLGLYYGAGSTSENPWNNGVSNLLNNIVVGENVAEAAKSGLLFSAHTDRDYSAYVTQGTKGSLSKALELLNAKAVHSELSDETVFKYRSKIAQQIEAFEEKNHSGMVLEHLHNTAFQNTPLALPIRGTSETVSDLVAYDVNKFAKSNFVSSNTVVVASGDVAHEEVVELVEKKLKVPSGEAPAIAKPAFLGSEVRMRDDTLPGAWIAFAQEGEALNSDEYFVAKVAAEIFGSFNYHEPIAKNLGVKLNNVVNETHLADTYSHFSLSYKDTGLWGVQAYMTNINQIDDFVHFALKEWNRLTISISETEVARGKQLFKNKVLFNLNSPLAIANDIGSKVLGQGRRPSVDEIFTKVDQIDVAAVKAWADRKLWDQEIAVSGTGQIESLLDYNRIRNDTSMMRW</sequence>
<name>A0A061AK97_CYBFA</name>
<feature type="domain" description="Peptidase M16 N-terminal" evidence="1">
    <location>
        <begin position="37"/>
        <end position="176"/>
    </location>
</feature>
<dbReference type="OrthoDB" id="10251424at2759"/>
<dbReference type="Pfam" id="PF05193">
    <property type="entry name" value="Peptidase_M16_C"/>
    <property type="match status" value="1"/>
</dbReference>
<dbReference type="EMBL" id="LK052886">
    <property type="protein sequence ID" value="CDR37974.1"/>
    <property type="molecule type" value="Genomic_DNA"/>
</dbReference>
<dbReference type="PANTHER" id="PTHR11851">
    <property type="entry name" value="METALLOPROTEASE"/>
    <property type="match status" value="1"/>
</dbReference>
<keyword evidence="5" id="KW-1185">Reference proteome</keyword>
<feature type="domain" description="Peptidase M16 C-terminal" evidence="2">
    <location>
        <begin position="185"/>
        <end position="361"/>
    </location>
</feature>
<evidence type="ECO:0000313" key="3">
    <source>
        <dbReference type="EMBL" id="CDR37974.1"/>
    </source>
</evidence>
<evidence type="ECO:0000259" key="2">
    <source>
        <dbReference type="Pfam" id="PF05193"/>
    </source>
</evidence>
<reference evidence="5" key="2">
    <citation type="journal article" date="2017" name="Genome Announc.">
        <title>Genome sequences of Cyberlindnera fabianii 65, Pichia kudriavzevii 129, and Saccharomyces cerevisiae 131 isolated from fermented masau fruits in Zimbabwe.</title>
        <authorList>
            <person name="van Rijswijck I.M.H."/>
            <person name="Derks M.F.L."/>
            <person name="Abee T."/>
            <person name="de Ridder D."/>
            <person name="Smid E.J."/>
        </authorList>
    </citation>
    <scope>NUCLEOTIDE SEQUENCE [LARGE SCALE GENOMIC DNA]</scope>
    <source>
        <strain evidence="5">65</strain>
    </source>
</reference>
<dbReference type="GO" id="GO:0004222">
    <property type="term" value="F:metalloendopeptidase activity"/>
    <property type="evidence" value="ECO:0007669"/>
    <property type="project" value="TreeGrafter"/>
</dbReference>
<evidence type="ECO:0000259" key="1">
    <source>
        <dbReference type="Pfam" id="PF00675"/>
    </source>
</evidence>
<dbReference type="AlphaFoldDB" id="A0A061AK97"/>
<dbReference type="STRING" id="36022.A0A061AK97"/>